<proteinExistence type="predicted"/>
<organism evidence="4 5">
    <name type="scientific">Podospora pseudocomata</name>
    <dbReference type="NCBI Taxonomy" id="2093779"/>
    <lineage>
        <taxon>Eukaryota</taxon>
        <taxon>Fungi</taxon>
        <taxon>Dikarya</taxon>
        <taxon>Ascomycota</taxon>
        <taxon>Pezizomycotina</taxon>
        <taxon>Sordariomycetes</taxon>
        <taxon>Sordariomycetidae</taxon>
        <taxon>Sordariales</taxon>
        <taxon>Podosporaceae</taxon>
        <taxon>Podospora</taxon>
    </lineage>
</organism>
<evidence type="ECO:0000256" key="2">
    <source>
        <dbReference type="SAM" id="Phobius"/>
    </source>
</evidence>
<reference evidence="4 5" key="1">
    <citation type="journal article" date="2023" name="bioRxiv">
        <title>High-quality genome assemblies of four members of thePodospora anserinaspecies complex.</title>
        <authorList>
            <person name="Ament-Velasquez S.L."/>
            <person name="Vogan A.A."/>
            <person name="Wallerman O."/>
            <person name="Hartmann F."/>
            <person name="Gautier V."/>
            <person name="Silar P."/>
            <person name="Giraud T."/>
            <person name="Johannesson H."/>
        </authorList>
    </citation>
    <scope>NUCLEOTIDE SEQUENCE [LARGE SCALE GENOMIC DNA]</scope>
    <source>
        <strain evidence="4 5">CBS 415.72m</strain>
    </source>
</reference>
<keyword evidence="5" id="KW-1185">Reference proteome</keyword>
<feature type="chain" id="PRO_5047010184" description="Peptidyl-tRNA hydrolase" evidence="3">
    <location>
        <begin position="22"/>
        <end position="283"/>
    </location>
</feature>
<evidence type="ECO:0000313" key="4">
    <source>
        <dbReference type="EMBL" id="KAK4656205.1"/>
    </source>
</evidence>
<feature type="region of interest" description="Disordered" evidence="1">
    <location>
        <begin position="261"/>
        <end position="283"/>
    </location>
</feature>
<protein>
    <recommendedName>
        <fullName evidence="6">Peptidyl-tRNA hydrolase</fullName>
    </recommendedName>
</protein>
<feature type="compositionally biased region" description="Low complexity" evidence="1">
    <location>
        <begin position="264"/>
        <end position="283"/>
    </location>
</feature>
<dbReference type="RefSeq" id="XP_062745180.1">
    <property type="nucleotide sequence ID" value="XM_062889221.1"/>
</dbReference>
<keyword evidence="2" id="KW-0472">Membrane</keyword>
<keyword evidence="3" id="KW-0732">Signal</keyword>
<keyword evidence="2" id="KW-1133">Transmembrane helix</keyword>
<sequence>MRFSTATAALAALGPLSAAAAESPFEQYKAKFQNFLSSFSGSAGIPEAADNVQVPIPKPKSKTVEPKKIDTLTLANWKDALYAPVHAEATIPEEWLVLITGGNKTCFGRCDKLDTAFSQSALKLASLKPTPDNLHLASVNCDDEPVLCNSWSASTGVIWLFEILPAPTETGLYVKRLNTTTVTSQDIVDAYVAPKEEWTKVESDSYFHPIDGFFAKNGLAVPLGWFFWGLNAVPSWVMMLGVSFVSRSMMNKRVEGMAGGPRAGAGAPAAAAPRGAAPGDARS</sequence>
<comment type="caution">
    <text evidence="4">The sequence shown here is derived from an EMBL/GenBank/DDBJ whole genome shotgun (WGS) entry which is preliminary data.</text>
</comment>
<feature type="transmembrane region" description="Helical" evidence="2">
    <location>
        <begin position="225"/>
        <end position="245"/>
    </location>
</feature>
<keyword evidence="2" id="KW-0812">Transmembrane</keyword>
<feature type="signal peptide" evidence="3">
    <location>
        <begin position="1"/>
        <end position="21"/>
    </location>
</feature>
<dbReference type="GeneID" id="87909128"/>
<evidence type="ECO:0000313" key="5">
    <source>
        <dbReference type="Proteomes" id="UP001323405"/>
    </source>
</evidence>
<name>A0ABR0GKF3_9PEZI</name>
<accession>A0ABR0GKF3</accession>
<dbReference type="Proteomes" id="UP001323405">
    <property type="component" value="Unassembled WGS sequence"/>
</dbReference>
<evidence type="ECO:0000256" key="3">
    <source>
        <dbReference type="SAM" id="SignalP"/>
    </source>
</evidence>
<gene>
    <name evidence="4" type="ORF">QC762_309260</name>
</gene>
<evidence type="ECO:0008006" key="6">
    <source>
        <dbReference type="Google" id="ProtNLM"/>
    </source>
</evidence>
<dbReference type="EMBL" id="JAFFHA010000005">
    <property type="protein sequence ID" value="KAK4656205.1"/>
    <property type="molecule type" value="Genomic_DNA"/>
</dbReference>
<evidence type="ECO:0000256" key="1">
    <source>
        <dbReference type="SAM" id="MobiDB-lite"/>
    </source>
</evidence>